<gene>
    <name evidence="2" type="ORF">CLHOM_27830</name>
</gene>
<dbReference type="Gene3D" id="3.40.630.30">
    <property type="match status" value="1"/>
</dbReference>
<organism evidence="2 3">
    <name type="scientific">Clostridium homopropionicum DSM 5847</name>
    <dbReference type="NCBI Taxonomy" id="1121318"/>
    <lineage>
        <taxon>Bacteria</taxon>
        <taxon>Bacillati</taxon>
        <taxon>Bacillota</taxon>
        <taxon>Clostridia</taxon>
        <taxon>Eubacteriales</taxon>
        <taxon>Clostridiaceae</taxon>
        <taxon>Clostridium</taxon>
    </lineage>
</organism>
<keyword evidence="2" id="KW-0808">Transferase</keyword>
<comment type="caution">
    <text evidence="2">The sequence shown here is derived from an EMBL/GenBank/DDBJ whole genome shotgun (WGS) entry which is preliminary data.</text>
</comment>
<keyword evidence="3" id="KW-1185">Reference proteome</keyword>
<dbReference type="RefSeq" id="WP_052222268.1">
    <property type="nucleotide sequence ID" value="NZ_LHUR01000032.1"/>
</dbReference>
<proteinExistence type="predicted"/>
<feature type="domain" description="N-acetyltransferase" evidence="1">
    <location>
        <begin position="22"/>
        <end position="176"/>
    </location>
</feature>
<evidence type="ECO:0000313" key="3">
    <source>
        <dbReference type="Proteomes" id="UP000037043"/>
    </source>
</evidence>
<dbReference type="SUPFAM" id="SSF55729">
    <property type="entry name" value="Acyl-CoA N-acyltransferases (Nat)"/>
    <property type="match status" value="1"/>
</dbReference>
<dbReference type="Proteomes" id="UP000037043">
    <property type="component" value="Unassembled WGS sequence"/>
</dbReference>
<dbReference type="CDD" id="cd04301">
    <property type="entry name" value="NAT_SF"/>
    <property type="match status" value="1"/>
</dbReference>
<dbReference type="PATRIC" id="fig|1121318.3.peg.2796"/>
<dbReference type="GO" id="GO:0016747">
    <property type="term" value="F:acyltransferase activity, transferring groups other than amino-acyl groups"/>
    <property type="evidence" value="ECO:0007669"/>
    <property type="project" value="InterPro"/>
</dbReference>
<dbReference type="PANTHER" id="PTHR39173:SF1">
    <property type="entry name" value="ACETYLTRANSFERASE"/>
    <property type="match status" value="1"/>
</dbReference>
<dbReference type="EMBL" id="LHUR01000032">
    <property type="protein sequence ID" value="KOA18844.1"/>
    <property type="molecule type" value="Genomic_DNA"/>
</dbReference>
<sequence>MTNLKLIFPNQDYKDEWFSIINEIENAEEKMTPSALKGEANDYNEYLYNVKKYSKGINLPEGRVPAEIYFLVNNDDKRILGAIDIRYSLNDYLYNFGGNIGYGIRPTERRKGYATKMLELALDICREKGMDKVLITCNKSNIGSARTIIKNGGILENEIMENDELVQRYWIKCSRG</sequence>
<dbReference type="STRING" id="36844.SAMN04488501_12231"/>
<protein>
    <submittedName>
        <fullName evidence="2">Acetyltransferase (GNAT) family protein</fullName>
    </submittedName>
</protein>
<dbReference type="AlphaFoldDB" id="A0A0L6Z7A6"/>
<dbReference type="InterPro" id="IPR016181">
    <property type="entry name" value="Acyl_CoA_acyltransferase"/>
</dbReference>
<dbReference type="PROSITE" id="PS51186">
    <property type="entry name" value="GNAT"/>
    <property type="match status" value="1"/>
</dbReference>
<evidence type="ECO:0000313" key="2">
    <source>
        <dbReference type="EMBL" id="KOA18844.1"/>
    </source>
</evidence>
<reference evidence="3" key="1">
    <citation type="submission" date="2015-08" db="EMBL/GenBank/DDBJ databases">
        <title>Genome sequence of the strict anaerobe Clostridium homopropionicum LuHBu1 (DSM 5847T).</title>
        <authorList>
            <person name="Poehlein A."/>
            <person name="Beck M."/>
            <person name="Schiel-Bengelsdorf B."/>
            <person name="Bengelsdorf F.R."/>
            <person name="Daniel R."/>
            <person name="Duerre P."/>
        </authorList>
    </citation>
    <scope>NUCLEOTIDE SEQUENCE [LARGE SCALE GENOMIC DNA]</scope>
    <source>
        <strain evidence="3">DSM 5847</strain>
    </source>
</reference>
<dbReference type="Pfam" id="PF13302">
    <property type="entry name" value="Acetyltransf_3"/>
    <property type="match status" value="1"/>
</dbReference>
<dbReference type="InterPro" id="IPR000182">
    <property type="entry name" value="GNAT_dom"/>
</dbReference>
<accession>A0A0L6Z7A6</accession>
<evidence type="ECO:0000259" key="1">
    <source>
        <dbReference type="PROSITE" id="PS51186"/>
    </source>
</evidence>
<name>A0A0L6Z7A6_9CLOT</name>
<dbReference type="PANTHER" id="PTHR39173">
    <property type="entry name" value="ACETYLTRANSFERASE"/>
    <property type="match status" value="1"/>
</dbReference>